<evidence type="ECO:0000313" key="4">
    <source>
        <dbReference type="Proteomes" id="UP000228867"/>
    </source>
</evidence>
<reference evidence="3 4" key="1">
    <citation type="submission" date="2017-09" db="EMBL/GenBank/DDBJ databases">
        <title>Depth-based differentiation of microbial function through sediment-hosted aquifers and enrichment of novel symbionts in the deep terrestrial subsurface.</title>
        <authorList>
            <person name="Probst A.J."/>
            <person name="Ladd B."/>
            <person name="Jarett J.K."/>
            <person name="Geller-Mcgrath D.E."/>
            <person name="Sieber C.M."/>
            <person name="Emerson J.B."/>
            <person name="Anantharaman K."/>
            <person name="Thomas B.C."/>
            <person name="Malmstrom R."/>
            <person name="Stieglmeier M."/>
            <person name="Klingl A."/>
            <person name="Woyke T."/>
            <person name="Ryan C.M."/>
            <person name="Banfield J.F."/>
        </authorList>
    </citation>
    <scope>NUCLEOTIDE SEQUENCE [LARGE SCALE GENOMIC DNA]</scope>
    <source>
        <strain evidence="3">CG11_big_fil_rev_8_21_14_0_20_38_23</strain>
    </source>
</reference>
<feature type="transmembrane region" description="Helical" evidence="1">
    <location>
        <begin position="118"/>
        <end position="139"/>
    </location>
</feature>
<proteinExistence type="predicted"/>
<feature type="signal peptide" evidence="2">
    <location>
        <begin position="1"/>
        <end position="28"/>
    </location>
</feature>
<accession>A0A2H0NE53</accession>
<sequence>MRNIKSLKKFFLFSSASMGLFLALPAQAVCPVCVVAVGAGLGFSRWLGIDDTISGLWIGGLVVSLIMWTNNWLVKKNFRFKADKVLIASAFFLLVVVPLYWTGIIGHPYNTLWEIDKLILGIVLGSLGFWLGDSAYFYFKKQNNGKVYFPFQKVVMPVVPLIILSIVFYFLIK</sequence>
<keyword evidence="1" id="KW-1133">Transmembrane helix</keyword>
<evidence type="ECO:0000313" key="3">
    <source>
        <dbReference type="EMBL" id="PIR07171.1"/>
    </source>
</evidence>
<evidence type="ECO:0000256" key="2">
    <source>
        <dbReference type="SAM" id="SignalP"/>
    </source>
</evidence>
<organism evidence="3 4">
    <name type="scientific">Candidatus Jorgensenbacteria bacterium CG11_big_fil_rev_8_21_14_0_20_38_23</name>
    <dbReference type="NCBI Taxonomy" id="1974594"/>
    <lineage>
        <taxon>Bacteria</taxon>
        <taxon>Candidatus Joergenseniibacteriota</taxon>
    </lineage>
</organism>
<dbReference type="AlphaFoldDB" id="A0A2H0NE53"/>
<feature type="transmembrane region" description="Helical" evidence="1">
    <location>
        <begin position="52"/>
        <end position="73"/>
    </location>
</feature>
<comment type="caution">
    <text evidence="3">The sequence shown here is derived from an EMBL/GenBank/DDBJ whole genome shotgun (WGS) entry which is preliminary data.</text>
</comment>
<feature type="transmembrane region" description="Helical" evidence="1">
    <location>
        <begin position="151"/>
        <end position="172"/>
    </location>
</feature>
<keyword evidence="1" id="KW-0812">Transmembrane</keyword>
<evidence type="ECO:0000256" key="1">
    <source>
        <dbReference type="SAM" id="Phobius"/>
    </source>
</evidence>
<dbReference type="EMBL" id="PCWR01000040">
    <property type="protein sequence ID" value="PIR07171.1"/>
    <property type="molecule type" value="Genomic_DNA"/>
</dbReference>
<protein>
    <submittedName>
        <fullName evidence="3">Uncharacterized protein</fullName>
    </submittedName>
</protein>
<feature type="chain" id="PRO_5013607769" evidence="2">
    <location>
        <begin position="29"/>
        <end position="173"/>
    </location>
</feature>
<name>A0A2H0NE53_9BACT</name>
<dbReference type="Proteomes" id="UP000228867">
    <property type="component" value="Unassembled WGS sequence"/>
</dbReference>
<keyword evidence="2" id="KW-0732">Signal</keyword>
<feature type="transmembrane region" description="Helical" evidence="1">
    <location>
        <begin position="85"/>
        <end position="106"/>
    </location>
</feature>
<keyword evidence="1" id="KW-0472">Membrane</keyword>
<gene>
    <name evidence="3" type="ORF">COV54_01750</name>
</gene>